<name>A0A1E3V7B6_9HYPH</name>
<gene>
    <name evidence="1" type="ORF">A8M32_23330</name>
</gene>
<dbReference type="EMBL" id="LYBW01000062">
    <property type="protein sequence ID" value="ODR89365.1"/>
    <property type="molecule type" value="Genomic_DNA"/>
</dbReference>
<sequence>MFELISAHKTGRKAKFLPIFAVKSWEDKILGALVRCRRKRIRDHAKLKNKALALFFFGFSSSPTEAATPNTAFSRLSRLHISADACGRASSQATRKRHAFCFLPILQRPLFVLLLIARLIRRAAL</sequence>
<evidence type="ECO:0000313" key="2">
    <source>
        <dbReference type="Proteomes" id="UP000094342"/>
    </source>
</evidence>
<dbReference type="OrthoDB" id="8420856at2"/>
<dbReference type="Proteomes" id="UP000094342">
    <property type="component" value="Unassembled WGS sequence"/>
</dbReference>
<proteinExistence type="predicted"/>
<keyword evidence="2" id="KW-1185">Reference proteome</keyword>
<evidence type="ECO:0000313" key="1">
    <source>
        <dbReference type="EMBL" id="ODR89365.1"/>
    </source>
</evidence>
<organism evidence="1 2">
    <name type="scientific">Sinorhizobium alkalisoli</name>
    <dbReference type="NCBI Taxonomy" id="1752398"/>
    <lineage>
        <taxon>Bacteria</taxon>
        <taxon>Pseudomonadati</taxon>
        <taxon>Pseudomonadota</taxon>
        <taxon>Alphaproteobacteria</taxon>
        <taxon>Hyphomicrobiales</taxon>
        <taxon>Rhizobiaceae</taxon>
        <taxon>Sinorhizobium/Ensifer group</taxon>
        <taxon>Sinorhizobium</taxon>
    </lineage>
</organism>
<accession>A0A1E3V7B6</accession>
<comment type="caution">
    <text evidence="1">The sequence shown here is derived from an EMBL/GenBank/DDBJ whole genome shotgun (WGS) entry which is preliminary data.</text>
</comment>
<reference evidence="2" key="1">
    <citation type="submission" date="2016-05" db="EMBL/GenBank/DDBJ databases">
        <authorList>
            <person name="Li Y."/>
        </authorList>
    </citation>
    <scope>NUCLEOTIDE SEQUENCE [LARGE SCALE GENOMIC DNA]</scope>
    <source>
        <strain evidence="2">YIC4027</strain>
    </source>
</reference>
<dbReference type="AlphaFoldDB" id="A0A1E3V7B6"/>
<protein>
    <submittedName>
        <fullName evidence="1">Uncharacterized protein</fullName>
    </submittedName>
</protein>